<dbReference type="Proteomes" id="UP000233551">
    <property type="component" value="Unassembled WGS sequence"/>
</dbReference>
<organism evidence="2 3">
    <name type="scientific">Punica granatum</name>
    <name type="common">Pomegranate</name>
    <dbReference type="NCBI Taxonomy" id="22663"/>
    <lineage>
        <taxon>Eukaryota</taxon>
        <taxon>Viridiplantae</taxon>
        <taxon>Streptophyta</taxon>
        <taxon>Embryophyta</taxon>
        <taxon>Tracheophyta</taxon>
        <taxon>Spermatophyta</taxon>
        <taxon>Magnoliopsida</taxon>
        <taxon>eudicotyledons</taxon>
        <taxon>Gunneridae</taxon>
        <taxon>Pentapetalae</taxon>
        <taxon>rosids</taxon>
        <taxon>malvids</taxon>
        <taxon>Myrtales</taxon>
        <taxon>Lythraceae</taxon>
        <taxon>Punica</taxon>
    </lineage>
</organism>
<sequence length="745" mass="84186">MARLLHGKKEVSQVTRIDGHSVTLLSGKLIVFPKLLRSSWSDDVDLAGNLVSFRDQEVSEELEQLLLQDELLWFEKSRCEWVRFGDRNTKYFHTRTIIKRRRMKIDSLRAPDGEWVTDAEVLCDMVVAHFRNFYGDSPSGGTLYITASFSTLPQEAETILTAAVEELIHSMKRMKRRKGFMALKIDLEKAYDRINWQFLADTLISAGIPQTLHRVIMDCVTTTTMQVLWNGEAMEEFIPKRGIRQGCPLSPYLFVLCIECLAHLIYDSFSSGRWRPIQVRAQGPAISHIMFADDLLLFAEASKEQLREVMGVLDTLYQASGQKVRKPKSMIYFSKGVPISVRNRFCLLSTFIQTDNLGKDLGIPIVHDSGPEVSLPGFSGLCSESSQWLVGVGFINGGPNYIGSIDIAGCSYVHDALRGGQRTRFWLDTWVPGSGPLIDKVATGSNPSQLQAYVRDFVLELGGWDWHRISLILPHGTILHITSVQPPGRDCREEDVPYLLLDSSGDYSVKTAYQLLTTDSFVSPSSRVWRVIWSWEGPQRLPAFLWLVACESLLTNEARVRRRLTVSVDCPICDANVESIINILWDCSSARQMWERLIPRSLQPNFFSISLQDWLMLNLVWPPREDWPTIFVTGCWLLWTWRNKELFCTDFDRPSDEGRTILAAARSFREGWLLSSQAVDGSKSKWISIHWVKPPEDFMKLNTNGAIRGSQGVTGAGGILRNSSGGWIIGFMQSLGVSTVTVAEL</sequence>
<gene>
    <name evidence="2" type="ORF">CRG98_002016</name>
</gene>
<dbReference type="InterPro" id="IPR026960">
    <property type="entry name" value="RVT-Znf"/>
</dbReference>
<dbReference type="InterPro" id="IPR000477">
    <property type="entry name" value="RT_dom"/>
</dbReference>
<dbReference type="PANTHER" id="PTHR33116">
    <property type="entry name" value="REVERSE TRANSCRIPTASE ZINC-BINDING DOMAIN-CONTAINING PROTEIN-RELATED-RELATED"/>
    <property type="match status" value="1"/>
</dbReference>
<dbReference type="STRING" id="22663.A0A2I0LA42"/>
<evidence type="ECO:0000313" key="3">
    <source>
        <dbReference type="Proteomes" id="UP000233551"/>
    </source>
</evidence>
<dbReference type="EMBL" id="PGOL01000089">
    <property type="protein sequence ID" value="PKI77562.1"/>
    <property type="molecule type" value="Genomic_DNA"/>
</dbReference>
<comment type="caution">
    <text evidence="2">The sequence shown here is derived from an EMBL/GenBank/DDBJ whole genome shotgun (WGS) entry which is preliminary data.</text>
</comment>
<protein>
    <recommendedName>
        <fullName evidence="1">Reverse transcriptase domain-containing protein</fullName>
    </recommendedName>
</protein>
<evidence type="ECO:0000313" key="2">
    <source>
        <dbReference type="EMBL" id="PKI77562.1"/>
    </source>
</evidence>
<dbReference type="AlphaFoldDB" id="A0A2I0LA42"/>
<feature type="domain" description="Reverse transcriptase" evidence="1">
    <location>
        <begin position="1"/>
        <end position="352"/>
    </location>
</feature>
<keyword evidence="3" id="KW-1185">Reference proteome</keyword>
<reference evidence="2 3" key="1">
    <citation type="submission" date="2017-11" db="EMBL/GenBank/DDBJ databases">
        <title>De-novo sequencing of pomegranate (Punica granatum L.) genome.</title>
        <authorList>
            <person name="Akparov Z."/>
            <person name="Amiraslanov A."/>
            <person name="Hajiyeva S."/>
            <person name="Abbasov M."/>
            <person name="Kaur K."/>
            <person name="Hamwieh A."/>
            <person name="Solovyev V."/>
            <person name="Salamov A."/>
            <person name="Braich B."/>
            <person name="Kosarev P."/>
            <person name="Mahmoud A."/>
            <person name="Hajiyev E."/>
            <person name="Babayeva S."/>
            <person name="Izzatullayeva V."/>
            <person name="Mammadov A."/>
            <person name="Mammadov A."/>
            <person name="Sharifova S."/>
            <person name="Ojaghi J."/>
            <person name="Eynullazada K."/>
            <person name="Bayramov B."/>
            <person name="Abdulazimova A."/>
            <person name="Shahmuradov I."/>
        </authorList>
    </citation>
    <scope>NUCLEOTIDE SEQUENCE [LARGE SCALE GENOMIC DNA]</scope>
    <source>
        <strain evidence="3">cv. AG2017</strain>
        <tissue evidence="2">Leaf</tissue>
    </source>
</reference>
<dbReference type="PROSITE" id="PS50878">
    <property type="entry name" value="RT_POL"/>
    <property type="match status" value="1"/>
</dbReference>
<name>A0A2I0LA42_PUNGR</name>
<dbReference type="Pfam" id="PF13966">
    <property type="entry name" value="zf-RVT"/>
    <property type="match status" value="1"/>
</dbReference>
<dbReference type="InterPro" id="IPR043502">
    <property type="entry name" value="DNA/RNA_pol_sf"/>
</dbReference>
<evidence type="ECO:0000259" key="1">
    <source>
        <dbReference type="PROSITE" id="PS50878"/>
    </source>
</evidence>
<dbReference type="PANTHER" id="PTHR33116:SF86">
    <property type="entry name" value="REVERSE TRANSCRIPTASE DOMAIN-CONTAINING PROTEIN"/>
    <property type="match status" value="1"/>
</dbReference>
<dbReference type="Pfam" id="PF00078">
    <property type="entry name" value="RVT_1"/>
    <property type="match status" value="1"/>
</dbReference>
<dbReference type="SUPFAM" id="SSF56672">
    <property type="entry name" value="DNA/RNA polymerases"/>
    <property type="match status" value="1"/>
</dbReference>
<dbReference type="CDD" id="cd06222">
    <property type="entry name" value="RNase_H_like"/>
    <property type="match status" value="1"/>
</dbReference>
<dbReference type="InterPro" id="IPR044730">
    <property type="entry name" value="RNase_H-like_dom_plant"/>
</dbReference>
<proteinExistence type="predicted"/>
<accession>A0A2I0LA42</accession>